<comment type="pathway">
    <text evidence="3">Cofactor biosynthesis; tetrahydrofolate biosynthesis; 7,8-dihydrofolate from 2-amino-4-hydroxy-6-hydroxymethyl-7,8-dihydropteridine diphosphate and 4-aminobenzoate: step 2/2.</text>
</comment>
<evidence type="ECO:0000256" key="2">
    <source>
        <dbReference type="ARBA" id="ARBA00002714"/>
    </source>
</evidence>
<dbReference type="InterPro" id="IPR013221">
    <property type="entry name" value="Mur_ligase_cen"/>
</dbReference>
<dbReference type="Gene3D" id="3.90.190.20">
    <property type="entry name" value="Mur ligase, C-terminal domain"/>
    <property type="match status" value="1"/>
</dbReference>
<evidence type="ECO:0000256" key="17">
    <source>
        <dbReference type="ARBA" id="ARBA00032510"/>
    </source>
</evidence>
<comment type="function">
    <text evidence="2">Functions in two distinct reactions of the de novo folate biosynthetic pathway. Catalyzes the addition of a glutamate residue to dihydropteroate (7,8-dihydropteroate or H2Pte) to form dihydrofolate (7,8-dihydrofolate monoglutamate or H2Pte-Glu). Also catalyzes successive additions of L-glutamate to tetrahydrofolate or 10-formyltetrahydrofolate or 5,10-methylenetetrahydrofolate, leading to folylpolyglutamate derivatives.</text>
</comment>
<sequence>MNDSFAEENLYRQALNFLGQARKVGMKLGLQNVQRLAMEMGNPHENLNFIHIAGTNGKGSTAAFIASALQASGLKTGLFSSPHLVTIRERIQVNGKPITKLQFSRWVLEIQGKIQKIRQLKEDFACTFFEIMAIAAILEFSRSKVDWVVWETGLGGRLDATNFVIPRLSIITNIDYDHTQFLGETLEEIAAEKAGIIKEGVPVVVGNLNHGALEVVKKCAARVGAPMVEVFRSVSLKSIKLDYKEHWVEIAGFPFCLGLTGYHQLENAACAFVSLKLLFSKEDPFDIKSIQQGFRVVDWPGRFQVLWENPLCVVDGAHNVGAVVQLVANWEKIFGDEPYHLVFGVLKDKNFALMADVLKRKAQEVTLIKPPTVRGLEPQKLFPFFGDVKLRVCSCWSDFKLSLDRTPLPILVTGSLYLIGHVLVEEYGGKEEYRWNELLDG</sequence>
<dbReference type="GO" id="GO:0005737">
    <property type="term" value="C:cytoplasm"/>
    <property type="evidence" value="ECO:0007669"/>
    <property type="project" value="TreeGrafter"/>
</dbReference>
<dbReference type="InterPro" id="IPR004101">
    <property type="entry name" value="Mur_ligase_C"/>
</dbReference>
<evidence type="ECO:0000256" key="21">
    <source>
        <dbReference type="ARBA" id="ARBA00049161"/>
    </source>
</evidence>
<dbReference type="Pfam" id="PF08245">
    <property type="entry name" value="Mur_ligase_M"/>
    <property type="match status" value="1"/>
</dbReference>
<evidence type="ECO:0000256" key="4">
    <source>
        <dbReference type="ARBA" id="ARBA00005150"/>
    </source>
</evidence>
<evidence type="ECO:0000256" key="5">
    <source>
        <dbReference type="ARBA" id="ARBA00008276"/>
    </source>
</evidence>
<dbReference type="NCBIfam" id="TIGR01499">
    <property type="entry name" value="folC"/>
    <property type="match status" value="1"/>
</dbReference>
<dbReference type="InterPro" id="IPR036615">
    <property type="entry name" value="Mur_ligase_C_dom_sf"/>
</dbReference>
<evidence type="ECO:0000256" key="6">
    <source>
        <dbReference type="ARBA" id="ARBA00013023"/>
    </source>
</evidence>
<protein>
    <recommendedName>
        <fullName evidence="8">Dihydrofolate synthase/folylpolyglutamate synthase</fullName>
        <ecNumber evidence="6">6.3.2.12</ecNumber>
        <ecNumber evidence="7">6.3.2.17</ecNumber>
    </recommendedName>
    <alternativeName>
        <fullName evidence="17">Folylpoly-gamma-glutamate synthetase-dihydrofolate synthetase</fullName>
    </alternativeName>
    <alternativeName>
        <fullName evidence="15">Folylpolyglutamate synthetase</fullName>
    </alternativeName>
    <alternativeName>
        <fullName evidence="16">Tetrahydrofolylpolyglutamate synthase</fullName>
    </alternativeName>
</protein>
<organism evidence="25">
    <name type="scientific">Candidatus Methylacidiphilum infernorum</name>
    <dbReference type="NCBI Taxonomy" id="511746"/>
    <lineage>
        <taxon>Bacteria</taxon>
        <taxon>Pseudomonadati</taxon>
        <taxon>Verrucomicrobiota</taxon>
        <taxon>Methylacidiphilae</taxon>
        <taxon>Methylacidiphilales</taxon>
        <taxon>Methylacidiphilaceae</taxon>
        <taxon>Methylacidiphilum (ex Ratnadevi et al. 2023)</taxon>
    </lineage>
</organism>
<accession>A0A1W5LD64</accession>
<dbReference type="Pfam" id="PF02875">
    <property type="entry name" value="Mur_ligase_C"/>
    <property type="match status" value="1"/>
</dbReference>
<reference evidence="25" key="1">
    <citation type="submission" date="2016-01" db="EMBL/GenBank/DDBJ databases">
        <title>Hydrogen oxidation by a methanotroph.</title>
        <authorList>
            <person name="Stott M.B."/>
        </authorList>
    </citation>
    <scope>NUCLEOTIDE SEQUENCE</scope>
    <source>
        <strain evidence="25">RTK17.1</strain>
    </source>
</reference>
<dbReference type="EC" id="6.3.2.12" evidence="6"/>
<evidence type="ECO:0000256" key="7">
    <source>
        <dbReference type="ARBA" id="ARBA00013025"/>
    </source>
</evidence>
<evidence type="ECO:0000256" key="1">
    <source>
        <dbReference type="ARBA" id="ARBA00001946"/>
    </source>
</evidence>
<dbReference type="Gene3D" id="3.40.1190.10">
    <property type="entry name" value="Mur-like, catalytic domain"/>
    <property type="match status" value="1"/>
</dbReference>
<evidence type="ECO:0000256" key="16">
    <source>
        <dbReference type="ARBA" id="ARBA00030592"/>
    </source>
</evidence>
<keyword evidence="12 22" id="KW-0067">ATP-binding</keyword>
<keyword evidence="14" id="KW-0289">Folate biosynthesis</keyword>
<dbReference type="GO" id="GO:0046872">
    <property type="term" value="F:metal ion binding"/>
    <property type="evidence" value="ECO:0007669"/>
    <property type="project" value="UniProtKB-KW"/>
</dbReference>
<name>A0A1W5LD64_9BACT</name>
<dbReference type="GO" id="GO:0046656">
    <property type="term" value="P:folic acid biosynthetic process"/>
    <property type="evidence" value="ECO:0007669"/>
    <property type="project" value="UniProtKB-KW"/>
</dbReference>
<evidence type="ECO:0000256" key="11">
    <source>
        <dbReference type="ARBA" id="ARBA00022741"/>
    </source>
</evidence>
<evidence type="ECO:0000256" key="15">
    <source>
        <dbReference type="ARBA" id="ARBA00030048"/>
    </source>
</evidence>
<evidence type="ECO:0000256" key="13">
    <source>
        <dbReference type="ARBA" id="ARBA00022842"/>
    </source>
</evidence>
<dbReference type="PIRSF" id="PIRSF001563">
    <property type="entry name" value="Folylpolyglu_synth"/>
    <property type="match status" value="1"/>
</dbReference>
<dbReference type="GO" id="GO:0005524">
    <property type="term" value="F:ATP binding"/>
    <property type="evidence" value="ECO:0007669"/>
    <property type="project" value="UniProtKB-KW"/>
</dbReference>
<evidence type="ECO:0000256" key="10">
    <source>
        <dbReference type="ARBA" id="ARBA00022723"/>
    </source>
</evidence>
<feature type="domain" description="Mur ligase central" evidence="24">
    <location>
        <begin position="52"/>
        <end position="273"/>
    </location>
</feature>
<gene>
    <name evidence="25" type="primary">folC</name>
</gene>
<evidence type="ECO:0000256" key="12">
    <source>
        <dbReference type="ARBA" id="ARBA00022840"/>
    </source>
</evidence>
<dbReference type="PANTHER" id="PTHR11136">
    <property type="entry name" value="FOLYLPOLYGLUTAMATE SYNTHASE-RELATED"/>
    <property type="match status" value="1"/>
</dbReference>
<dbReference type="GO" id="GO:0004326">
    <property type="term" value="F:tetrahydrofolylpolyglutamate synthase activity"/>
    <property type="evidence" value="ECO:0007669"/>
    <property type="project" value="UniProtKB-EC"/>
</dbReference>
<dbReference type="SUPFAM" id="SSF53623">
    <property type="entry name" value="MurD-like peptide ligases, catalytic domain"/>
    <property type="match status" value="1"/>
</dbReference>
<keyword evidence="10" id="KW-0479">Metal-binding</keyword>
<keyword evidence="9 22" id="KW-0436">Ligase</keyword>
<dbReference type="GO" id="GO:0008841">
    <property type="term" value="F:dihydrofolate synthase activity"/>
    <property type="evidence" value="ECO:0007669"/>
    <property type="project" value="UniProtKB-EC"/>
</dbReference>
<dbReference type="EMBL" id="KU509444">
    <property type="protein sequence ID" value="ANC58243.1"/>
    <property type="molecule type" value="Genomic_DNA"/>
</dbReference>
<dbReference type="InterPro" id="IPR036565">
    <property type="entry name" value="Mur-like_cat_sf"/>
</dbReference>
<evidence type="ECO:0000256" key="3">
    <source>
        <dbReference type="ARBA" id="ARBA00004799"/>
    </source>
</evidence>
<keyword evidence="11 22" id="KW-0547">Nucleotide-binding</keyword>
<keyword evidence="13" id="KW-0460">Magnesium</keyword>
<evidence type="ECO:0000256" key="19">
    <source>
        <dbReference type="ARBA" id="ARBA00047808"/>
    </source>
</evidence>
<evidence type="ECO:0000259" key="24">
    <source>
        <dbReference type="Pfam" id="PF08245"/>
    </source>
</evidence>
<comment type="catalytic activity">
    <reaction evidence="19">
        <text>10-formyltetrahydrofolyl-(gamma-L-Glu)(n) + L-glutamate + ATP = 10-formyltetrahydrofolyl-(gamma-L-Glu)(n+1) + ADP + phosphate + H(+)</text>
        <dbReference type="Rhea" id="RHEA:51904"/>
        <dbReference type="Rhea" id="RHEA-COMP:13088"/>
        <dbReference type="Rhea" id="RHEA-COMP:14300"/>
        <dbReference type="ChEBI" id="CHEBI:15378"/>
        <dbReference type="ChEBI" id="CHEBI:29985"/>
        <dbReference type="ChEBI" id="CHEBI:30616"/>
        <dbReference type="ChEBI" id="CHEBI:43474"/>
        <dbReference type="ChEBI" id="CHEBI:134413"/>
        <dbReference type="ChEBI" id="CHEBI:456216"/>
        <dbReference type="EC" id="6.3.2.17"/>
    </reaction>
</comment>
<feature type="domain" description="Mur ligase C-terminal" evidence="23">
    <location>
        <begin position="301"/>
        <end position="381"/>
    </location>
</feature>
<dbReference type="FunFam" id="3.40.1190.10:FF:000011">
    <property type="entry name" value="Folylpolyglutamate synthase/dihydrofolate synthase"/>
    <property type="match status" value="1"/>
</dbReference>
<comment type="catalytic activity">
    <reaction evidence="21">
        <text>7,8-dihydropteroate + L-glutamate + ATP = 7,8-dihydrofolate + ADP + phosphate + H(+)</text>
        <dbReference type="Rhea" id="RHEA:23584"/>
        <dbReference type="ChEBI" id="CHEBI:15378"/>
        <dbReference type="ChEBI" id="CHEBI:17839"/>
        <dbReference type="ChEBI" id="CHEBI:29985"/>
        <dbReference type="ChEBI" id="CHEBI:30616"/>
        <dbReference type="ChEBI" id="CHEBI:43474"/>
        <dbReference type="ChEBI" id="CHEBI:57451"/>
        <dbReference type="ChEBI" id="CHEBI:456216"/>
        <dbReference type="EC" id="6.3.2.12"/>
    </reaction>
</comment>
<dbReference type="PANTHER" id="PTHR11136:SF0">
    <property type="entry name" value="DIHYDROFOLATE SYNTHETASE-RELATED"/>
    <property type="match status" value="1"/>
</dbReference>
<dbReference type="SUPFAM" id="SSF53244">
    <property type="entry name" value="MurD-like peptide ligases, peptide-binding domain"/>
    <property type="match status" value="1"/>
</dbReference>
<dbReference type="InterPro" id="IPR001645">
    <property type="entry name" value="Folylpolyglutamate_synth"/>
</dbReference>
<dbReference type="AlphaFoldDB" id="A0A1W5LD64"/>
<dbReference type="EC" id="6.3.2.17" evidence="7"/>
<evidence type="ECO:0000256" key="22">
    <source>
        <dbReference type="PIRNR" id="PIRNR001563"/>
    </source>
</evidence>
<evidence type="ECO:0000256" key="20">
    <source>
        <dbReference type="ARBA" id="ARBA00049035"/>
    </source>
</evidence>
<evidence type="ECO:0000256" key="18">
    <source>
        <dbReference type="ARBA" id="ARBA00047493"/>
    </source>
</evidence>
<proteinExistence type="inferred from homology"/>
<evidence type="ECO:0000256" key="8">
    <source>
        <dbReference type="ARBA" id="ARBA00019357"/>
    </source>
</evidence>
<comment type="similarity">
    <text evidence="5 22">Belongs to the folylpolyglutamate synthase family.</text>
</comment>
<comment type="cofactor">
    <cofactor evidence="1">
        <name>Mg(2+)</name>
        <dbReference type="ChEBI" id="CHEBI:18420"/>
    </cofactor>
</comment>
<evidence type="ECO:0000256" key="14">
    <source>
        <dbReference type="ARBA" id="ARBA00022909"/>
    </source>
</evidence>
<comment type="catalytic activity">
    <reaction evidence="18">
        <text>(6S)-5,6,7,8-tetrahydrofolyl-(gamma-L-Glu)(n) + L-glutamate + ATP = (6S)-5,6,7,8-tetrahydrofolyl-(gamma-L-Glu)(n+1) + ADP + phosphate + H(+)</text>
        <dbReference type="Rhea" id="RHEA:10580"/>
        <dbReference type="Rhea" id="RHEA-COMP:14738"/>
        <dbReference type="Rhea" id="RHEA-COMP:14740"/>
        <dbReference type="ChEBI" id="CHEBI:15378"/>
        <dbReference type="ChEBI" id="CHEBI:29985"/>
        <dbReference type="ChEBI" id="CHEBI:30616"/>
        <dbReference type="ChEBI" id="CHEBI:43474"/>
        <dbReference type="ChEBI" id="CHEBI:141005"/>
        <dbReference type="ChEBI" id="CHEBI:456216"/>
        <dbReference type="EC" id="6.3.2.17"/>
    </reaction>
</comment>
<evidence type="ECO:0000259" key="23">
    <source>
        <dbReference type="Pfam" id="PF02875"/>
    </source>
</evidence>
<evidence type="ECO:0000313" key="25">
    <source>
        <dbReference type="EMBL" id="ANC58243.1"/>
    </source>
</evidence>
<comment type="pathway">
    <text evidence="4">Cofactor biosynthesis; tetrahydrofolylpolyglutamate biosynthesis.</text>
</comment>
<comment type="catalytic activity">
    <reaction evidence="20">
        <text>(6R)-5,10-methylenetetrahydrofolyl-(gamma-L-Glu)(n) + L-glutamate + ATP = (6R)-5,10-methylenetetrahydrofolyl-(gamma-L-Glu)(n+1) + ADP + phosphate + H(+)</text>
        <dbReference type="Rhea" id="RHEA:51912"/>
        <dbReference type="Rhea" id="RHEA-COMP:13257"/>
        <dbReference type="Rhea" id="RHEA-COMP:13258"/>
        <dbReference type="ChEBI" id="CHEBI:15378"/>
        <dbReference type="ChEBI" id="CHEBI:29985"/>
        <dbReference type="ChEBI" id="CHEBI:30616"/>
        <dbReference type="ChEBI" id="CHEBI:43474"/>
        <dbReference type="ChEBI" id="CHEBI:136572"/>
        <dbReference type="ChEBI" id="CHEBI:456216"/>
        <dbReference type="EC" id="6.3.2.17"/>
    </reaction>
</comment>
<evidence type="ECO:0000256" key="9">
    <source>
        <dbReference type="ARBA" id="ARBA00022598"/>
    </source>
</evidence>